<dbReference type="SUPFAM" id="SSF51735">
    <property type="entry name" value="NAD(P)-binding Rossmann-fold domains"/>
    <property type="match status" value="1"/>
</dbReference>
<reference evidence="4" key="1">
    <citation type="submission" date="2020-06" db="EMBL/GenBank/DDBJ databases">
        <title>Draft genome of Bugula neritina, a colonial animal packing powerful symbionts and potential medicines.</title>
        <authorList>
            <person name="Rayko M."/>
        </authorList>
    </citation>
    <scope>NUCLEOTIDE SEQUENCE [LARGE SCALE GENOMIC DNA]</scope>
    <source>
        <strain evidence="4">Kwan_BN1</strain>
    </source>
</reference>
<dbReference type="EMBL" id="VXIV02002723">
    <property type="protein sequence ID" value="KAF6023389.1"/>
    <property type="molecule type" value="Genomic_DNA"/>
</dbReference>
<dbReference type="OrthoDB" id="298012at2759"/>
<dbReference type="InterPro" id="IPR036291">
    <property type="entry name" value="NAD(P)-bd_dom_sf"/>
</dbReference>
<dbReference type="GO" id="GO:0016491">
    <property type="term" value="F:oxidoreductase activity"/>
    <property type="evidence" value="ECO:0007669"/>
    <property type="project" value="UniProtKB-KW"/>
</dbReference>
<evidence type="ECO:0000256" key="2">
    <source>
        <dbReference type="ARBA" id="ARBA00023027"/>
    </source>
</evidence>
<organism evidence="4 5">
    <name type="scientific">Bugula neritina</name>
    <name type="common">Brown bryozoan</name>
    <name type="synonym">Sertularia neritina</name>
    <dbReference type="NCBI Taxonomy" id="10212"/>
    <lineage>
        <taxon>Eukaryota</taxon>
        <taxon>Metazoa</taxon>
        <taxon>Spiralia</taxon>
        <taxon>Lophotrochozoa</taxon>
        <taxon>Bryozoa</taxon>
        <taxon>Gymnolaemata</taxon>
        <taxon>Cheilostomatida</taxon>
        <taxon>Flustrina</taxon>
        <taxon>Buguloidea</taxon>
        <taxon>Bugulidae</taxon>
        <taxon>Bugula</taxon>
    </lineage>
</organism>
<comment type="caution">
    <text evidence="4">The sequence shown here is derived from an EMBL/GenBank/DDBJ whole genome shotgun (WGS) entry which is preliminary data.</text>
</comment>
<protein>
    <recommendedName>
        <fullName evidence="3">D-isomer specific 2-hydroxyacid dehydrogenase NAD-binding domain-containing protein</fullName>
    </recommendedName>
</protein>
<dbReference type="PANTHER" id="PTHR43333:SF1">
    <property type="entry name" value="D-ISOMER SPECIFIC 2-HYDROXYACID DEHYDROGENASE NAD-BINDING DOMAIN-CONTAINING PROTEIN"/>
    <property type="match status" value="1"/>
</dbReference>
<evidence type="ECO:0000313" key="4">
    <source>
        <dbReference type="EMBL" id="KAF6023389.1"/>
    </source>
</evidence>
<dbReference type="InterPro" id="IPR006140">
    <property type="entry name" value="D-isomer_DH_NAD-bd"/>
</dbReference>
<feature type="domain" description="D-isomer specific 2-hydroxyacid dehydrogenase NAD-binding" evidence="3">
    <location>
        <begin position="114"/>
        <end position="298"/>
    </location>
</feature>
<accession>A0A7J7JAW0</accession>
<keyword evidence="5" id="KW-1185">Reference proteome</keyword>
<gene>
    <name evidence="4" type="ORF">EB796_018306</name>
</gene>
<evidence type="ECO:0000256" key="1">
    <source>
        <dbReference type="ARBA" id="ARBA00023002"/>
    </source>
</evidence>
<dbReference type="Pfam" id="PF02826">
    <property type="entry name" value="2-Hacid_dh_C"/>
    <property type="match status" value="1"/>
</dbReference>
<dbReference type="Proteomes" id="UP000593567">
    <property type="component" value="Unassembled WGS sequence"/>
</dbReference>
<dbReference type="CDD" id="cd05300">
    <property type="entry name" value="2-Hacid_dh_1"/>
    <property type="match status" value="1"/>
</dbReference>
<evidence type="ECO:0000259" key="3">
    <source>
        <dbReference type="Pfam" id="PF02826"/>
    </source>
</evidence>
<keyword evidence="1" id="KW-0560">Oxidoreductase</keyword>
<dbReference type="PANTHER" id="PTHR43333">
    <property type="entry name" value="2-HACID_DH_C DOMAIN-CONTAINING PROTEIN"/>
    <property type="match status" value="1"/>
</dbReference>
<dbReference type="AlphaFoldDB" id="A0A7J7JAW0"/>
<sequence>MRRPVVCILCDTASLEEGIKRICLPVASKVTSIDPLNITDSDKTLLNEAEVIISDPHFASLWLQGKPNLKWVQGTWAGIENVKKLITDDSKVPAFQYSRVRGIFGQPIAEYVVSYIIAEERKFKWATEVQQTCTWSVELAEHIFNESRTLDSLSIGILGLGEIGNKVAEMCKACGMRVWTLVNRFPPDGNKCTYVDEYRAADGIDELLSNCHYVCNILPSTQLTRGLLDNEKFKACSSKRSVFINVGRGDICTEDSILQALREKWIGAAILDVLPTEPLPLDSLLWKHPQVTITPHVAAGPLIPKTVEFIAKNLQNYIHDKPLEYVIDWSKSY</sequence>
<dbReference type="GO" id="GO:0051287">
    <property type="term" value="F:NAD binding"/>
    <property type="evidence" value="ECO:0007669"/>
    <property type="project" value="InterPro"/>
</dbReference>
<keyword evidence="2" id="KW-0520">NAD</keyword>
<evidence type="ECO:0000313" key="5">
    <source>
        <dbReference type="Proteomes" id="UP000593567"/>
    </source>
</evidence>
<proteinExistence type="predicted"/>
<name>A0A7J7JAW0_BUGNE</name>
<dbReference type="Gene3D" id="3.40.50.720">
    <property type="entry name" value="NAD(P)-binding Rossmann-like Domain"/>
    <property type="match status" value="2"/>
</dbReference>